<dbReference type="EMBL" id="ML733484">
    <property type="protein sequence ID" value="KAB8216250.1"/>
    <property type="molecule type" value="Genomic_DNA"/>
</dbReference>
<protein>
    <submittedName>
        <fullName evidence="2">Uncharacterized protein</fullName>
    </submittedName>
</protein>
<keyword evidence="1" id="KW-0472">Membrane</keyword>
<organism evidence="2 3">
    <name type="scientific">Aspergillus novoparasiticus</name>
    <dbReference type="NCBI Taxonomy" id="986946"/>
    <lineage>
        <taxon>Eukaryota</taxon>
        <taxon>Fungi</taxon>
        <taxon>Dikarya</taxon>
        <taxon>Ascomycota</taxon>
        <taxon>Pezizomycotina</taxon>
        <taxon>Eurotiomycetes</taxon>
        <taxon>Eurotiomycetidae</taxon>
        <taxon>Eurotiales</taxon>
        <taxon>Aspergillaceae</taxon>
        <taxon>Aspergillus</taxon>
        <taxon>Aspergillus subgen. Circumdati</taxon>
    </lineage>
</organism>
<dbReference type="AlphaFoldDB" id="A0A5N6EIL3"/>
<evidence type="ECO:0000313" key="3">
    <source>
        <dbReference type="Proteomes" id="UP000326799"/>
    </source>
</evidence>
<evidence type="ECO:0000313" key="2">
    <source>
        <dbReference type="EMBL" id="KAB8216250.1"/>
    </source>
</evidence>
<keyword evidence="3" id="KW-1185">Reference proteome</keyword>
<accession>A0A5N6EIL3</accession>
<feature type="transmembrane region" description="Helical" evidence="1">
    <location>
        <begin position="62"/>
        <end position="80"/>
    </location>
</feature>
<gene>
    <name evidence="2" type="ORF">BDV33DRAFT_157799</name>
</gene>
<evidence type="ECO:0000256" key="1">
    <source>
        <dbReference type="SAM" id="Phobius"/>
    </source>
</evidence>
<keyword evidence="1" id="KW-0812">Transmembrane</keyword>
<reference evidence="2 3" key="1">
    <citation type="submission" date="2019-04" db="EMBL/GenBank/DDBJ databases">
        <title>Fungal friends and foes A comparative genomics study of 23 Aspergillus species from section Flavi.</title>
        <authorList>
            <consortium name="DOE Joint Genome Institute"/>
            <person name="Kjaerbolling I."/>
            <person name="Vesth T.C."/>
            <person name="Frisvad J.C."/>
            <person name="Nybo J.L."/>
            <person name="Theobald S."/>
            <person name="Kildgaard S."/>
            <person name="Petersen T.I."/>
            <person name="Kuo A."/>
            <person name="Sato A."/>
            <person name="Lyhne E.K."/>
            <person name="Kogle M.E."/>
            <person name="Wiebenga A."/>
            <person name="Kun R.S."/>
            <person name="Lubbers R.J."/>
            <person name="Makela M.R."/>
            <person name="Barry K."/>
            <person name="Chovatia M."/>
            <person name="Clum A."/>
            <person name="Daum C."/>
            <person name="Haridas S."/>
            <person name="He G."/>
            <person name="LaButti K."/>
            <person name="Lipzen A."/>
            <person name="Mondo S."/>
            <person name="Pangilinan J."/>
            <person name="Riley R."/>
            <person name="Salamov A."/>
            <person name="Simmons B.A."/>
            <person name="Magnuson J.K."/>
            <person name="Henrissat B."/>
            <person name="Mortensen U.H."/>
            <person name="Larsen T.O."/>
            <person name="De vries R.P."/>
            <person name="Grigoriev I.V."/>
            <person name="Machida M."/>
            <person name="Baker S.E."/>
            <person name="Andersen M.R."/>
        </authorList>
    </citation>
    <scope>NUCLEOTIDE SEQUENCE [LARGE SCALE GENOMIC DNA]</scope>
    <source>
        <strain evidence="2 3">CBS 126849</strain>
    </source>
</reference>
<name>A0A5N6EIL3_9EURO</name>
<dbReference type="Proteomes" id="UP000326799">
    <property type="component" value="Unassembled WGS sequence"/>
</dbReference>
<keyword evidence="1" id="KW-1133">Transmembrane helix</keyword>
<proteinExistence type="predicted"/>
<sequence>MTIKSQIPSLTPTTQALDTLNTAFAGLLTQETTAHGHQTVAVSVSFFIFTDTGGSSLPGGQTTTVLLLLLGWGLLVLHGLGRRILAARGRVAYPWGGGGCW</sequence>